<dbReference type="AlphaFoldDB" id="A0AB39RG94"/>
<dbReference type="SUPFAM" id="SSF103473">
    <property type="entry name" value="MFS general substrate transporter"/>
    <property type="match status" value="1"/>
</dbReference>
<feature type="transmembrane region" description="Helical" evidence="7">
    <location>
        <begin position="227"/>
        <end position="244"/>
    </location>
</feature>
<feature type="compositionally biased region" description="Gly residues" evidence="6">
    <location>
        <begin position="11"/>
        <end position="28"/>
    </location>
</feature>
<feature type="transmembrane region" description="Helical" evidence="7">
    <location>
        <begin position="137"/>
        <end position="155"/>
    </location>
</feature>
<keyword evidence="5 7" id="KW-0472">Membrane</keyword>
<dbReference type="Gene3D" id="1.20.1250.20">
    <property type="entry name" value="MFS general substrate transporter like domains"/>
    <property type="match status" value="1"/>
</dbReference>
<name>A0AB39RG94_9ACTN</name>
<evidence type="ECO:0000256" key="7">
    <source>
        <dbReference type="SAM" id="Phobius"/>
    </source>
</evidence>
<reference evidence="8" key="1">
    <citation type="submission" date="2024-07" db="EMBL/GenBank/DDBJ databases">
        <authorList>
            <person name="Yu S.T."/>
        </authorList>
    </citation>
    <scope>NUCLEOTIDE SEQUENCE</scope>
    <source>
        <strain evidence="8">R41</strain>
    </source>
</reference>
<feature type="transmembrane region" description="Helical" evidence="7">
    <location>
        <begin position="442"/>
        <end position="463"/>
    </location>
</feature>
<dbReference type="InterPro" id="IPR036259">
    <property type="entry name" value="MFS_trans_sf"/>
</dbReference>
<organism evidence="8">
    <name type="scientific">Streptomyces sp. R41</name>
    <dbReference type="NCBI Taxonomy" id="3238632"/>
    <lineage>
        <taxon>Bacteria</taxon>
        <taxon>Bacillati</taxon>
        <taxon>Actinomycetota</taxon>
        <taxon>Actinomycetes</taxon>
        <taxon>Kitasatosporales</taxon>
        <taxon>Streptomycetaceae</taxon>
        <taxon>Streptomyces</taxon>
    </lineage>
</organism>
<evidence type="ECO:0000256" key="4">
    <source>
        <dbReference type="ARBA" id="ARBA00022989"/>
    </source>
</evidence>
<dbReference type="RefSeq" id="WP_369247417.1">
    <property type="nucleotide sequence ID" value="NZ_CP163443.1"/>
</dbReference>
<sequence length="477" mass="48244">MAAARSPQGATGVGGGAKGSSRSGGSGRVSGSVRAVGRALHFPVTGTARGIRKATHAHGAGESGLGKLIELHAVNGAGDVMITVALASTVFFSVPTDEARGRVALYLAITMAPFTLLAPVIGPLLDRLPHGRRAAMAGAMLARAFLALLLSGAVVTGSLELYPAALGVLVASKAYGVVRSAVVPRLLPPTFSLVKANSRVTLGGLLATGVAAPIGAGLQVLGPRYPLYGAFVIFIAGTFLSFTLPHKVDSAKGEDRALLAADEEHLHGPQLIKKKMRRPGLRTVGTAVTHALGANASLRCLSGFLIFFLAFLLREHPLTGESAAVSLGIVGVSAGAGNALGTAVGAWLKQRAPEIIIVTVVAFVLGVAIIAALFFGAALVACLAAVAGFAQALAKLSLDALIQRDVPELVRTSAFARSETLLQMAWVIGGGIGIALPLNGTLGLSVAAAIVAAGWLTTARGLLSSARHGGAGRPRVA</sequence>
<dbReference type="PANTHER" id="PTHR23513:SF18">
    <property type="entry name" value="INTEGRAL MEMBRANE PROTEIN"/>
    <property type="match status" value="1"/>
</dbReference>
<keyword evidence="4 7" id="KW-1133">Transmembrane helix</keyword>
<dbReference type="PANTHER" id="PTHR23513">
    <property type="entry name" value="INTEGRAL MEMBRANE EFFLUX PROTEIN-RELATED"/>
    <property type="match status" value="1"/>
</dbReference>
<feature type="transmembrane region" description="Helical" evidence="7">
    <location>
        <begin position="199"/>
        <end position="221"/>
    </location>
</feature>
<dbReference type="InterPro" id="IPR011701">
    <property type="entry name" value="MFS"/>
</dbReference>
<keyword evidence="3 7" id="KW-0812">Transmembrane</keyword>
<keyword evidence="2" id="KW-1003">Cell membrane</keyword>
<evidence type="ECO:0000256" key="5">
    <source>
        <dbReference type="ARBA" id="ARBA00023136"/>
    </source>
</evidence>
<evidence type="ECO:0000313" key="8">
    <source>
        <dbReference type="EMBL" id="XDQ54189.1"/>
    </source>
</evidence>
<feature type="transmembrane region" description="Helical" evidence="7">
    <location>
        <begin position="325"/>
        <end position="348"/>
    </location>
</feature>
<proteinExistence type="predicted"/>
<evidence type="ECO:0000256" key="2">
    <source>
        <dbReference type="ARBA" id="ARBA00022475"/>
    </source>
</evidence>
<protein>
    <submittedName>
        <fullName evidence="8">MFS transporter</fullName>
    </submittedName>
</protein>
<comment type="subcellular location">
    <subcellularLocation>
        <location evidence="1">Cell membrane</location>
        <topology evidence="1">Multi-pass membrane protein</topology>
    </subcellularLocation>
</comment>
<gene>
    <name evidence="8" type="ORF">AB5J53_22210</name>
</gene>
<accession>A0AB39RG94</accession>
<feature type="transmembrane region" description="Helical" evidence="7">
    <location>
        <begin position="283"/>
        <end position="313"/>
    </location>
</feature>
<dbReference type="EMBL" id="CP163443">
    <property type="protein sequence ID" value="XDQ54189.1"/>
    <property type="molecule type" value="Genomic_DNA"/>
</dbReference>
<evidence type="ECO:0000256" key="3">
    <source>
        <dbReference type="ARBA" id="ARBA00022692"/>
    </source>
</evidence>
<feature type="region of interest" description="Disordered" evidence="6">
    <location>
        <begin position="1"/>
        <end position="32"/>
    </location>
</feature>
<feature type="transmembrane region" description="Helical" evidence="7">
    <location>
        <begin position="355"/>
        <end position="377"/>
    </location>
</feature>
<dbReference type="GO" id="GO:0022857">
    <property type="term" value="F:transmembrane transporter activity"/>
    <property type="evidence" value="ECO:0007669"/>
    <property type="project" value="InterPro"/>
</dbReference>
<dbReference type="Pfam" id="PF07690">
    <property type="entry name" value="MFS_1"/>
    <property type="match status" value="1"/>
</dbReference>
<dbReference type="GO" id="GO:0005886">
    <property type="term" value="C:plasma membrane"/>
    <property type="evidence" value="ECO:0007669"/>
    <property type="project" value="UniProtKB-SubCell"/>
</dbReference>
<evidence type="ECO:0000256" key="6">
    <source>
        <dbReference type="SAM" id="MobiDB-lite"/>
    </source>
</evidence>
<feature type="transmembrane region" description="Helical" evidence="7">
    <location>
        <begin position="104"/>
        <end position="125"/>
    </location>
</feature>
<evidence type="ECO:0000256" key="1">
    <source>
        <dbReference type="ARBA" id="ARBA00004651"/>
    </source>
</evidence>